<feature type="compositionally biased region" description="Pro residues" evidence="1">
    <location>
        <begin position="24"/>
        <end position="43"/>
    </location>
</feature>
<dbReference type="Gene3D" id="1.10.10.10">
    <property type="entry name" value="Winged helix-like DNA-binding domain superfamily/Winged helix DNA-binding domain"/>
    <property type="match status" value="1"/>
</dbReference>
<dbReference type="InterPro" id="IPR036388">
    <property type="entry name" value="WH-like_DNA-bd_sf"/>
</dbReference>
<evidence type="ECO:0000256" key="1">
    <source>
        <dbReference type="SAM" id="MobiDB-lite"/>
    </source>
</evidence>
<dbReference type="EMBL" id="MFLA01000032">
    <property type="protein sequence ID" value="OGG58629.1"/>
    <property type="molecule type" value="Genomic_DNA"/>
</dbReference>
<comment type="caution">
    <text evidence="2">The sequence shown here is derived from an EMBL/GenBank/DDBJ whole genome shotgun (WGS) entry which is preliminary data.</text>
</comment>
<reference evidence="2 3" key="1">
    <citation type="journal article" date="2016" name="Nat. Commun.">
        <title>Thousands of microbial genomes shed light on interconnected biogeochemical processes in an aquifer system.</title>
        <authorList>
            <person name="Anantharaman K."/>
            <person name="Brown C.T."/>
            <person name="Hug L.A."/>
            <person name="Sharon I."/>
            <person name="Castelle C.J."/>
            <person name="Probst A.J."/>
            <person name="Thomas B.C."/>
            <person name="Singh A."/>
            <person name="Wilkins M.J."/>
            <person name="Karaoz U."/>
            <person name="Brodie E.L."/>
            <person name="Williams K.H."/>
            <person name="Hubbard S.S."/>
            <person name="Banfield J.F."/>
        </authorList>
    </citation>
    <scope>NUCLEOTIDE SEQUENCE [LARGE SCALE GENOMIC DNA]</scope>
</reference>
<proteinExistence type="predicted"/>
<dbReference type="AlphaFoldDB" id="A0A1F6DB36"/>
<name>A0A1F6DB36_9BACT</name>
<feature type="region of interest" description="Disordered" evidence="1">
    <location>
        <begin position="62"/>
        <end position="118"/>
    </location>
</feature>
<gene>
    <name evidence="2" type="ORF">A2765_02810</name>
</gene>
<dbReference type="Proteomes" id="UP000176377">
    <property type="component" value="Unassembled WGS sequence"/>
</dbReference>
<organism evidence="2 3">
    <name type="scientific">Candidatus Kaiserbacteria bacterium RIFCSPHIGHO2_01_FULL_56_24</name>
    <dbReference type="NCBI Taxonomy" id="1798487"/>
    <lineage>
        <taxon>Bacteria</taxon>
        <taxon>Candidatus Kaiseribacteriota</taxon>
    </lineage>
</organism>
<protein>
    <recommendedName>
        <fullName evidence="4">HTH deoR-type domain-containing protein</fullName>
    </recommendedName>
</protein>
<feature type="compositionally biased region" description="Pro residues" evidence="1">
    <location>
        <begin position="79"/>
        <end position="96"/>
    </location>
</feature>
<evidence type="ECO:0008006" key="4">
    <source>
        <dbReference type="Google" id="ProtNLM"/>
    </source>
</evidence>
<evidence type="ECO:0000313" key="3">
    <source>
        <dbReference type="Proteomes" id="UP000176377"/>
    </source>
</evidence>
<sequence>MTDEVSQPAPEPVPAPQAAEPVAAPIPTPAPPESAPPAVEVPPAPAVPAEVVNEISEVITEAVQESLTSEPAPVQATPTTPPEPALAPVQPAPPAPAAATPRVSTGSHMRQVVQSRKHDRLEKIMEMAKEKRVVVNDDVEKLLKVSNATATRYLNELVKTGRLKRFGAKRHEKYELPGASNSAI</sequence>
<feature type="compositionally biased region" description="Polar residues" evidence="1">
    <location>
        <begin position="102"/>
        <end position="114"/>
    </location>
</feature>
<feature type="region of interest" description="Disordered" evidence="1">
    <location>
        <begin position="1"/>
        <end position="43"/>
    </location>
</feature>
<accession>A0A1F6DB36</accession>
<evidence type="ECO:0000313" key="2">
    <source>
        <dbReference type="EMBL" id="OGG58629.1"/>
    </source>
</evidence>